<comment type="subcellular location">
    <subcellularLocation>
        <location evidence="7">Cytoplasm</location>
    </subcellularLocation>
</comment>
<dbReference type="InterPro" id="IPR040442">
    <property type="entry name" value="Pyrv_kinase-like_dom_sf"/>
</dbReference>
<dbReference type="GO" id="GO:0005737">
    <property type="term" value="C:cytoplasm"/>
    <property type="evidence" value="ECO:0007669"/>
    <property type="project" value="UniProtKB-SubCell"/>
</dbReference>
<comment type="function">
    <text evidence="6 7">Catalyzes the reversible reaction in which hydroxymethyl group from 5,10-methylenetetrahydrofolate is transferred onto alpha-ketoisovalerate to form ketopantoate.</text>
</comment>
<comment type="catalytic activity">
    <reaction evidence="7">
        <text>(6R)-5,10-methylene-5,6,7,8-tetrahydrofolate + 3-methyl-2-oxobutanoate + H2O = 2-dehydropantoate + (6S)-5,6,7,8-tetrahydrofolate</text>
        <dbReference type="Rhea" id="RHEA:11824"/>
        <dbReference type="ChEBI" id="CHEBI:11561"/>
        <dbReference type="ChEBI" id="CHEBI:11851"/>
        <dbReference type="ChEBI" id="CHEBI:15377"/>
        <dbReference type="ChEBI" id="CHEBI:15636"/>
        <dbReference type="ChEBI" id="CHEBI:57453"/>
        <dbReference type="EC" id="2.1.2.11"/>
    </reaction>
</comment>
<name>A0A8S8XEK3_9PROT</name>
<dbReference type="PANTHER" id="PTHR20881:SF0">
    <property type="entry name" value="3-METHYL-2-OXOBUTANOATE HYDROXYMETHYLTRANSFERASE"/>
    <property type="match status" value="1"/>
</dbReference>
<feature type="binding site" evidence="7 9">
    <location>
        <position position="129"/>
    </location>
    <ligand>
        <name>3-methyl-2-oxobutanoate</name>
        <dbReference type="ChEBI" id="CHEBI:11851"/>
    </ligand>
</feature>
<keyword evidence="7 10" id="KW-0460">Magnesium</keyword>
<organism evidence="11 12">
    <name type="scientific">Roseiterribacter gracilis</name>
    <dbReference type="NCBI Taxonomy" id="2812848"/>
    <lineage>
        <taxon>Bacteria</taxon>
        <taxon>Pseudomonadati</taxon>
        <taxon>Pseudomonadota</taxon>
        <taxon>Alphaproteobacteria</taxon>
        <taxon>Rhodospirillales</taxon>
        <taxon>Roseiterribacteraceae</taxon>
        <taxon>Roseiterribacter</taxon>
    </lineage>
</organism>
<evidence type="ECO:0000313" key="11">
    <source>
        <dbReference type="EMBL" id="GIL40339.1"/>
    </source>
</evidence>
<feature type="active site" description="Proton acceptor" evidence="7 8">
    <location>
        <position position="227"/>
    </location>
</feature>
<dbReference type="PIRSF" id="PIRSF000388">
    <property type="entry name" value="Pantoate_hydroxy_MeTrfase"/>
    <property type="match status" value="1"/>
</dbReference>
<keyword evidence="12" id="KW-1185">Reference proteome</keyword>
<evidence type="ECO:0000256" key="6">
    <source>
        <dbReference type="ARBA" id="ARBA00056497"/>
    </source>
</evidence>
<dbReference type="EC" id="2.1.2.11" evidence="7"/>
<evidence type="ECO:0000256" key="7">
    <source>
        <dbReference type="HAMAP-Rule" id="MF_00156"/>
    </source>
</evidence>
<evidence type="ECO:0000256" key="8">
    <source>
        <dbReference type="PIRSR" id="PIRSR000388-1"/>
    </source>
</evidence>
<feature type="binding site" evidence="7 9">
    <location>
        <position position="158"/>
    </location>
    <ligand>
        <name>3-methyl-2-oxobutanoate</name>
        <dbReference type="ChEBI" id="CHEBI:11851"/>
    </ligand>
</feature>
<keyword evidence="5 7" id="KW-0808">Transferase</keyword>
<dbReference type="NCBIfam" id="NF001452">
    <property type="entry name" value="PRK00311.1"/>
    <property type="match status" value="1"/>
</dbReference>
<feature type="binding site" evidence="7 9">
    <location>
        <begin position="90"/>
        <end position="91"/>
    </location>
    <ligand>
        <name>3-methyl-2-oxobutanoate</name>
        <dbReference type="ChEBI" id="CHEBI:11851"/>
    </ligand>
</feature>
<feature type="binding site" evidence="7 10">
    <location>
        <position position="129"/>
    </location>
    <ligand>
        <name>Mg(2+)</name>
        <dbReference type="ChEBI" id="CHEBI:18420"/>
    </ligand>
</feature>
<proteinExistence type="inferred from homology"/>
<dbReference type="Gene3D" id="3.20.20.60">
    <property type="entry name" value="Phosphoenolpyruvate-binding domains"/>
    <property type="match status" value="1"/>
</dbReference>
<dbReference type="Proteomes" id="UP000681075">
    <property type="component" value="Unassembled WGS sequence"/>
</dbReference>
<evidence type="ECO:0000256" key="1">
    <source>
        <dbReference type="ARBA" id="ARBA00005033"/>
    </source>
</evidence>
<dbReference type="InterPro" id="IPR015813">
    <property type="entry name" value="Pyrv/PenolPyrv_kinase-like_dom"/>
</dbReference>
<dbReference type="InterPro" id="IPR003700">
    <property type="entry name" value="Pantoate_hydroxy_MeTrfase"/>
</dbReference>
<dbReference type="CDD" id="cd06557">
    <property type="entry name" value="KPHMT-like"/>
    <property type="match status" value="1"/>
</dbReference>
<dbReference type="EMBL" id="BOPV01000001">
    <property type="protein sequence ID" value="GIL40339.1"/>
    <property type="molecule type" value="Genomic_DNA"/>
</dbReference>
<dbReference type="SUPFAM" id="SSF51621">
    <property type="entry name" value="Phosphoenolpyruvate/pyruvate domain"/>
    <property type="match status" value="1"/>
</dbReference>
<reference evidence="11" key="1">
    <citation type="submission" date="2021-02" db="EMBL/GenBank/DDBJ databases">
        <title>Genome sequence of Rhodospirillales sp. strain TMPK1 isolated from soil.</title>
        <authorList>
            <person name="Nakai R."/>
            <person name="Kusada H."/>
            <person name="Tamaki H."/>
        </authorList>
    </citation>
    <scope>NUCLEOTIDE SEQUENCE</scope>
    <source>
        <strain evidence="11">TMPK1</strain>
    </source>
</reference>
<evidence type="ECO:0000256" key="10">
    <source>
        <dbReference type="PIRSR" id="PIRSR000388-3"/>
    </source>
</evidence>
<dbReference type="Pfam" id="PF02548">
    <property type="entry name" value="Pantoate_transf"/>
    <property type="match status" value="1"/>
</dbReference>
<dbReference type="GO" id="GO:0003864">
    <property type="term" value="F:3-methyl-2-oxobutanoate hydroxymethyltransferase activity"/>
    <property type="evidence" value="ECO:0007669"/>
    <property type="project" value="UniProtKB-UniRule"/>
</dbReference>
<evidence type="ECO:0000256" key="4">
    <source>
        <dbReference type="ARBA" id="ARBA00022655"/>
    </source>
</evidence>
<evidence type="ECO:0000256" key="2">
    <source>
        <dbReference type="ARBA" id="ARBA00008676"/>
    </source>
</evidence>
<comment type="cofactor">
    <cofactor evidence="7 10">
        <name>Mg(2+)</name>
        <dbReference type="ChEBI" id="CHEBI:18420"/>
    </cofactor>
    <text evidence="7 10">Binds 1 Mg(2+) ion per subunit.</text>
</comment>
<evidence type="ECO:0000256" key="5">
    <source>
        <dbReference type="ARBA" id="ARBA00022679"/>
    </source>
</evidence>
<sequence>MALLELGVAARFCRPANLPDRASPCNPRLGNEPAGATKRTQLSTTKLTRRVTIPELAARKGGQPIVVLTAYTAPIARLLDPHVDALLIGDSVGMVLHGMDDTLGVTLDMMVLHTQAVKRGSTRAAIIADLPFGTYQSSPQQAFDASAKLLAAGAQAVKLEGGRTMAATISFLVERGIPVMGHIGLTPQSLHTMGGFRVQGRDEAAAEKIIDDARAITEAGAFSVVIEGVMEPLARRITETIAIPTIGIGASADCDGQVLVTDDILGLTGDATPRFVQRYADLAATIDEAARKFADDVRARRFPGKAHIFFPKAAQ</sequence>
<evidence type="ECO:0000256" key="3">
    <source>
        <dbReference type="ARBA" id="ARBA00011424"/>
    </source>
</evidence>
<dbReference type="GO" id="GO:0015940">
    <property type="term" value="P:pantothenate biosynthetic process"/>
    <property type="evidence" value="ECO:0007669"/>
    <property type="project" value="UniProtKB-UniRule"/>
</dbReference>
<comment type="pathway">
    <text evidence="1 7">Cofactor biosynthesis; (R)-pantothenate biosynthesis; (R)-pantoate from 3-methyl-2-oxobutanoate: step 1/2.</text>
</comment>
<keyword evidence="7" id="KW-0963">Cytoplasm</keyword>
<dbReference type="NCBIfam" id="TIGR00222">
    <property type="entry name" value="panB"/>
    <property type="match status" value="1"/>
</dbReference>
<comment type="similarity">
    <text evidence="2 7">Belongs to the PanB family.</text>
</comment>
<gene>
    <name evidence="7 11" type="primary">panB</name>
    <name evidence="11" type="ORF">TMPK1_25760</name>
</gene>
<dbReference type="AlphaFoldDB" id="A0A8S8XEK3"/>
<dbReference type="PANTHER" id="PTHR20881">
    <property type="entry name" value="3-METHYL-2-OXOBUTANOATE HYDROXYMETHYLTRANSFERASE"/>
    <property type="match status" value="1"/>
</dbReference>
<comment type="caution">
    <text evidence="11">The sequence shown here is derived from an EMBL/GenBank/DDBJ whole genome shotgun (WGS) entry which is preliminary data.</text>
</comment>
<dbReference type="FunFam" id="3.20.20.60:FF:000003">
    <property type="entry name" value="3-methyl-2-oxobutanoate hydroxymethyltransferase"/>
    <property type="match status" value="1"/>
</dbReference>
<evidence type="ECO:0000313" key="12">
    <source>
        <dbReference type="Proteomes" id="UP000681075"/>
    </source>
</evidence>
<dbReference type="HAMAP" id="MF_00156">
    <property type="entry name" value="PanB"/>
    <property type="match status" value="1"/>
</dbReference>
<protein>
    <recommendedName>
        <fullName evidence="7">3-methyl-2-oxobutanoate hydroxymethyltransferase</fullName>
        <ecNumber evidence="7">2.1.2.11</ecNumber>
    </recommendedName>
    <alternativeName>
        <fullName evidence="7">Ketopantoate hydroxymethyltransferase</fullName>
        <shortName evidence="7">KPHMT</shortName>
    </alternativeName>
</protein>
<keyword evidence="7 10" id="KW-0479">Metal-binding</keyword>
<comment type="subunit">
    <text evidence="3 7">Homodecamer; pentamer of dimers.</text>
</comment>
<feature type="binding site" evidence="7 10">
    <location>
        <position position="90"/>
    </location>
    <ligand>
        <name>Mg(2+)</name>
        <dbReference type="ChEBI" id="CHEBI:18420"/>
    </ligand>
</feature>
<evidence type="ECO:0000256" key="9">
    <source>
        <dbReference type="PIRSR" id="PIRSR000388-2"/>
    </source>
</evidence>
<accession>A0A8S8XEK3</accession>
<feature type="binding site" evidence="7 10">
    <location>
        <position position="160"/>
    </location>
    <ligand>
        <name>Mg(2+)</name>
        <dbReference type="ChEBI" id="CHEBI:18420"/>
    </ligand>
</feature>
<keyword evidence="4 7" id="KW-0566">Pantothenate biosynthesis</keyword>
<dbReference type="GO" id="GO:0000287">
    <property type="term" value="F:magnesium ion binding"/>
    <property type="evidence" value="ECO:0007669"/>
    <property type="project" value="TreeGrafter"/>
</dbReference>